<accession>A0ABY5DN78</accession>
<reference evidence="4 5" key="1">
    <citation type="submission" date="2022-06" db="EMBL/GenBank/DDBJ databases">
        <title>Paraconexibacter antarcticus.</title>
        <authorList>
            <person name="Kim C.S."/>
        </authorList>
    </citation>
    <scope>NUCLEOTIDE SEQUENCE [LARGE SCALE GENOMIC DNA]</scope>
    <source>
        <strain evidence="4 5">02-257</strain>
    </source>
</reference>
<dbReference type="RefSeq" id="WP_254569375.1">
    <property type="nucleotide sequence ID" value="NZ_CP098502.1"/>
</dbReference>
<feature type="domain" description="TcmA/NAT10 helicase" evidence="3">
    <location>
        <begin position="40"/>
        <end position="147"/>
    </location>
</feature>
<evidence type="ECO:0000256" key="2">
    <source>
        <dbReference type="ARBA" id="ARBA00022840"/>
    </source>
</evidence>
<name>A0ABY5DN78_9ACTN</name>
<dbReference type="Gene3D" id="3.30.420.240">
    <property type="match status" value="1"/>
</dbReference>
<dbReference type="Proteomes" id="UP001056035">
    <property type="component" value="Chromosome"/>
</dbReference>
<dbReference type="SUPFAM" id="SSF52540">
    <property type="entry name" value="P-loop containing nucleoside triphosphate hydrolases"/>
    <property type="match status" value="1"/>
</dbReference>
<keyword evidence="1" id="KW-0547">Nucleotide-binding</keyword>
<evidence type="ECO:0000313" key="5">
    <source>
        <dbReference type="Proteomes" id="UP001056035"/>
    </source>
</evidence>
<keyword evidence="2" id="KW-0067">ATP-binding</keyword>
<organism evidence="4 5">
    <name type="scientific">Paraconexibacter antarcticus</name>
    <dbReference type="NCBI Taxonomy" id="2949664"/>
    <lineage>
        <taxon>Bacteria</taxon>
        <taxon>Bacillati</taxon>
        <taxon>Actinomycetota</taxon>
        <taxon>Thermoleophilia</taxon>
        <taxon>Solirubrobacterales</taxon>
        <taxon>Paraconexibacteraceae</taxon>
        <taxon>Paraconexibacter</taxon>
    </lineage>
</organism>
<dbReference type="Pfam" id="PF05127">
    <property type="entry name" value="NAT10_TcmA_helicase"/>
    <property type="match status" value="1"/>
</dbReference>
<dbReference type="InterPro" id="IPR027417">
    <property type="entry name" value="P-loop_NTPase"/>
</dbReference>
<evidence type="ECO:0000256" key="1">
    <source>
        <dbReference type="ARBA" id="ARBA00022741"/>
    </source>
</evidence>
<gene>
    <name evidence="4" type="ORF">NBH00_14860</name>
</gene>
<protein>
    <recommendedName>
        <fullName evidence="3">TcmA/NAT10 helicase domain-containing protein</fullName>
    </recommendedName>
</protein>
<evidence type="ECO:0000313" key="4">
    <source>
        <dbReference type="EMBL" id="UTI62638.1"/>
    </source>
</evidence>
<dbReference type="InterPro" id="IPR007807">
    <property type="entry name" value="TcmA/NAT10_helicase"/>
</dbReference>
<sequence>MTRAQVAAARDDVGVFATLVDCPLTATQAGALALQRRVTVIVAPRQTGKSRSLAVLALHRAFRRARTRVLIVSAGEEAAKRLLAEVRRVAAGSPILAGSVLDERSSLLTLSNGSEVRSVPASEHQVRGWSADVLLIDEAAIVDDDLILGAAFPTTAARPDARIVLASSPLGTRGAFYEHAMRGVNGSEHVATFRFRLADSPWVTAETLASLREGLSPLRAQAELDGEFVDLDGGQRLIEREWIDAACERRLRATGAGTVGLDVARFGGDRTVAYSNRGGVVRRLFVGHGWSTTQTTGRLVGALRDDLGSPPEPVSVVVDDTGVGGGVTDQAQAAGVSVRPFIGAASARQPQRFVNLRAENFWDLREAFEHGRVDLDQGDRELVEQLGELRFGYDDRGRIVIEAKRALAARGVKSPDSADAVAMSFVFVPSSSVRVVMAAPEALVRSPVDGRALAPLRLGDDALRAAVDGRRAVRGGPAWRGPRI</sequence>
<evidence type="ECO:0000259" key="3">
    <source>
        <dbReference type="Pfam" id="PF05127"/>
    </source>
</evidence>
<proteinExistence type="predicted"/>
<dbReference type="Gene3D" id="3.40.50.300">
    <property type="entry name" value="P-loop containing nucleotide triphosphate hydrolases"/>
    <property type="match status" value="1"/>
</dbReference>
<keyword evidence="5" id="KW-1185">Reference proteome</keyword>
<dbReference type="EMBL" id="CP098502">
    <property type="protein sequence ID" value="UTI62638.1"/>
    <property type="molecule type" value="Genomic_DNA"/>
</dbReference>